<reference evidence="1" key="1">
    <citation type="submission" date="2022-12" db="EMBL/GenBank/DDBJ databases">
        <title>Genome Sequence of Lasiodiplodia mahajangana.</title>
        <authorList>
            <person name="Buettner E."/>
        </authorList>
    </citation>
    <scope>NUCLEOTIDE SEQUENCE</scope>
    <source>
        <strain evidence="1">VT137</strain>
    </source>
</reference>
<comment type="caution">
    <text evidence="1">The sequence shown here is derived from an EMBL/GenBank/DDBJ whole genome shotgun (WGS) entry which is preliminary data.</text>
</comment>
<gene>
    <name evidence="1" type="ORF">O1611_g6565</name>
</gene>
<evidence type="ECO:0000313" key="1">
    <source>
        <dbReference type="EMBL" id="KAJ8127072.1"/>
    </source>
</evidence>
<name>A0ACC2JHX6_9PEZI</name>
<accession>A0ACC2JHX6</accession>
<sequence>MDSKMAFARVSSWIIVLFTTSIILNYAGPYFTIILGNGARKGAGIVSFPLVADSQRSLITRRDDYVDIQLYKNDFSTVWYIELSIGTPPQNVKVRVSTSVAHLWVSTTCERGSSCDPEYGNYNPRNSTTSSHSLGNYTIEYVDDTVIELDYYTDTYALSTGTTLQDVKFGVANRTDYENGVLGLGFPTNEDPSPPIIAQLASQGKTNSKAFSLALSNSSAANGGVVIFGGVDTMKFSGSLSVRQITTDEYQDYTINVDSVGVGTFGDHSVTNLTATNITVTVGSTFGFSYLPDSTLEILSEYFNARISNILNGSYGLSCSLAANSSSFLSFNFASVAIEVPFSAFAVPFDGDLCWWGFQSNTELGGNSALGVNFLQYAYTVFDQTTMTVSLAQYVNCGEHVQEIQSEGARNFVGECPPARDVTQANNSSTGPIPDPPSRPSSDLSSGLSSGAKIGVGVGIAVGVIAAAALVYFALAVKRRRRQANAISSSQNIPSNTPSYKHYPDEMEHPRPDWVLHEMNARRSPIEALGSLPRETTGHTWRQSTNRPSNSHLITAVPPEMLEGAGEANRSLHEIGEGP</sequence>
<protein>
    <submittedName>
        <fullName evidence="1">Uncharacterized protein</fullName>
    </submittedName>
</protein>
<evidence type="ECO:0000313" key="2">
    <source>
        <dbReference type="Proteomes" id="UP001153332"/>
    </source>
</evidence>
<dbReference type="EMBL" id="JAPUUL010001568">
    <property type="protein sequence ID" value="KAJ8127072.1"/>
    <property type="molecule type" value="Genomic_DNA"/>
</dbReference>
<proteinExistence type="predicted"/>
<organism evidence="1 2">
    <name type="scientific">Lasiodiplodia mahajangana</name>
    <dbReference type="NCBI Taxonomy" id="1108764"/>
    <lineage>
        <taxon>Eukaryota</taxon>
        <taxon>Fungi</taxon>
        <taxon>Dikarya</taxon>
        <taxon>Ascomycota</taxon>
        <taxon>Pezizomycotina</taxon>
        <taxon>Dothideomycetes</taxon>
        <taxon>Dothideomycetes incertae sedis</taxon>
        <taxon>Botryosphaeriales</taxon>
        <taxon>Botryosphaeriaceae</taxon>
        <taxon>Lasiodiplodia</taxon>
    </lineage>
</organism>
<dbReference type="Proteomes" id="UP001153332">
    <property type="component" value="Unassembled WGS sequence"/>
</dbReference>
<keyword evidence="2" id="KW-1185">Reference proteome</keyword>